<evidence type="ECO:0000313" key="2">
    <source>
        <dbReference type="EMBL" id="CAA9360240.1"/>
    </source>
</evidence>
<feature type="compositionally biased region" description="Basic residues" evidence="1">
    <location>
        <begin position="11"/>
        <end position="20"/>
    </location>
</feature>
<dbReference type="AlphaFoldDB" id="A0A6J4MI30"/>
<evidence type="ECO:0000256" key="1">
    <source>
        <dbReference type="SAM" id="MobiDB-lite"/>
    </source>
</evidence>
<feature type="non-terminal residue" evidence="2">
    <location>
        <position position="164"/>
    </location>
</feature>
<gene>
    <name evidence="2" type="ORF">AVDCRST_MAG89-3696</name>
</gene>
<proteinExistence type="predicted"/>
<dbReference type="GO" id="GO:0000906">
    <property type="term" value="F:6,7-dimethyl-8-ribityllumazine synthase activity"/>
    <property type="evidence" value="ECO:0007669"/>
    <property type="project" value="UniProtKB-EC"/>
</dbReference>
<keyword evidence="2" id="KW-0808">Transferase</keyword>
<feature type="compositionally biased region" description="Basic and acidic residues" evidence="1">
    <location>
        <begin position="1"/>
        <end position="10"/>
    </location>
</feature>
<feature type="compositionally biased region" description="Basic and acidic residues" evidence="1">
    <location>
        <begin position="140"/>
        <end position="149"/>
    </location>
</feature>
<reference evidence="2" key="1">
    <citation type="submission" date="2020-02" db="EMBL/GenBank/DDBJ databases">
        <authorList>
            <person name="Meier V. D."/>
        </authorList>
    </citation>
    <scope>NUCLEOTIDE SEQUENCE</scope>
    <source>
        <strain evidence="2">AVDCRST_MAG89</strain>
    </source>
</reference>
<feature type="compositionally biased region" description="Basic and acidic residues" evidence="1">
    <location>
        <begin position="72"/>
        <end position="84"/>
    </location>
</feature>
<sequence length="164" mass="18561">DRTSRADSRRRQALRHRHQPLQRPDHPPAARRRARLPAPARRGRRCHRGRLGSGRVGDPRALPHAGGNGQLRRGDRARLRDPRLHAALRLRGGHRRQRAGGHRRELARPHRLWRADDGHHRAGDRAGGDQGRQQGMGRGDGGHGDERPVHPPVRRVHRRQGGPV</sequence>
<feature type="compositionally biased region" description="Basic residues" evidence="1">
    <location>
        <begin position="86"/>
        <end position="101"/>
    </location>
</feature>
<feature type="non-terminal residue" evidence="2">
    <location>
        <position position="1"/>
    </location>
</feature>
<protein>
    <submittedName>
        <fullName evidence="2">6,7-dimethyl-8-ribityllumazine synthase</fullName>
        <ecNumber evidence="2">2.5.1.78</ecNumber>
    </submittedName>
</protein>
<dbReference type="EC" id="2.5.1.78" evidence="2"/>
<name>A0A6J4MI30_9BACT</name>
<feature type="compositionally biased region" description="Basic and acidic residues" evidence="1">
    <location>
        <begin position="102"/>
        <end position="127"/>
    </location>
</feature>
<dbReference type="EMBL" id="CADCTV010000773">
    <property type="protein sequence ID" value="CAA9360240.1"/>
    <property type="molecule type" value="Genomic_DNA"/>
</dbReference>
<feature type="compositionally biased region" description="Gly residues" evidence="1">
    <location>
        <begin position="128"/>
        <end position="139"/>
    </location>
</feature>
<accession>A0A6J4MI30</accession>
<feature type="compositionally biased region" description="Basic residues" evidence="1">
    <location>
        <begin position="152"/>
        <end position="164"/>
    </location>
</feature>
<feature type="compositionally biased region" description="Basic residues" evidence="1">
    <location>
        <begin position="29"/>
        <end position="50"/>
    </location>
</feature>
<organism evidence="2">
    <name type="scientific">uncultured Gemmatimonadota bacterium</name>
    <dbReference type="NCBI Taxonomy" id="203437"/>
    <lineage>
        <taxon>Bacteria</taxon>
        <taxon>Pseudomonadati</taxon>
        <taxon>Gemmatimonadota</taxon>
        <taxon>environmental samples</taxon>
    </lineage>
</organism>
<feature type="region of interest" description="Disordered" evidence="1">
    <location>
        <begin position="1"/>
        <end position="164"/>
    </location>
</feature>